<reference evidence="1" key="2">
    <citation type="submission" date="2020-09" db="EMBL/GenBank/DDBJ databases">
        <authorList>
            <person name="Sun Q."/>
            <person name="Ohkuma M."/>
        </authorList>
    </citation>
    <scope>NUCLEOTIDE SEQUENCE</scope>
    <source>
        <strain evidence="1">JCM 4646</strain>
    </source>
</reference>
<gene>
    <name evidence="1" type="ORF">GCM10018781_76620</name>
</gene>
<keyword evidence="2" id="KW-1185">Reference proteome</keyword>
<dbReference type="Proteomes" id="UP000617734">
    <property type="component" value="Unassembled WGS sequence"/>
</dbReference>
<dbReference type="InterPro" id="IPR038282">
    <property type="entry name" value="DUF2267_sf"/>
</dbReference>
<dbReference type="EMBL" id="BNBO01000082">
    <property type="protein sequence ID" value="GHE25319.1"/>
    <property type="molecule type" value="Genomic_DNA"/>
</dbReference>
<evidence type="ECO:0000313" key="1">
    <source>
        <dbReference type="EMBL" id="GHE25319.1"/>
    </source>
</evidence>
<proteinExistence type="predicted"/>
<evidence type="ECO:0000313" key="2">
    <source>
        <dbReference type="Proteomes" id="UP000617734"/>
    </source>
</evidence>
<comment type="caution">
    <text evidence="1">The sequence shown here is derived from an EMBL/GenBank/DDBJ whole genome shotgun (WGS) entry which is preliminary data.</text>
</comment>
<dbReference type="Gene3D" id="1.10.490.110">
    <property type="entry name" value="Uncharacterized conserved protein DUF2267"/>
    <property type="match status" value="1"/>
</dbReference>
<accession>A0A918YVA9</accession>
<protein>
    <recommendedName>
        <fullName evidence="3">DUF2267 domain-containing protein</fullName>
    </recommendedName>
</protein>
<sequence>MTWQHLLQQVRAAGRYTTEQQAERVLATVLAALGRQLTGDERRDLQAAVPDRARALFSSQVPLPRPVPAPALVETVATTLDTTPLHARWHVASVLSALTHLTGEALTSRILAQLPRGYALLYGRADLATAA</sequence>
<dbReference type="Pfam" id="PF10025">
    <property type="entry name" value="DUF2267"/>
    <property type="match status" value="1"/>
</dbReference>
<dbReference type="InterPro" id="IPR018727">
    <property type="entry name" value="DUF2267"/>
</dbReference>
<dbReference type="GeneID" id="95357882"/>
<evidence type="ECO:0008006" key="3">
    <source>
        <dbReference type="Google" id="ProtNLM"/>
    </source>
</evidence>
<name>A0A918YVA9_9ACTN</name>
<dbReference type="RefSeq" id="WP_190215541.1">
    <property type="nucleotide sequence ID" value="NZ_BNBO01000082.1"/>
</dbReference>
<reference evidence="1" key="1">
    <citation type="journal article" date="2014" name="Int. J. Syst. Evol. Microbiol.">
        <title>Complete genome sequence of Corynebacterium casei LMG S-19264T (=DSM 44701T), isolated from a smear-ripened cheese.</title>
        <authorList>
            <consortium name="US DOE Joint Genome Institute (JGI-PGF)"/>
            <person name="Walter F."/>
            <person name="Albersmeier A."/>
            <person name="Kalinowski J."/>
            <person name="Ruckert C."/>
        </authorList>
    </citation>
    <scope>NUCLEOTIDE SEQUENCE</scope>
    <source>
        <strain evidence="1">JCM 4646</strain>
    </source>
</reference>
<organism evidence="1 2">
    <name type="scientific">Kitasatospora indigofera</name>
    <dbReference type="NCBI Taxonomy" id="67307"/>
    <lineage>
        <taxon>Bacteria</taxon>
        <taxon>Bacillati</taxon>
        <taxon>Actinomycetota</taxon>
        <taxon>Actinomycetes</taxon>
        <taxon>Kitasatosporales</taxon>
        <taxon>Streptomycetaceae</taxon>
        <taxon>Kitasatospora</taxon>
    </lineage>
</organism>
<dbReference type="AlphaFoldDB" id="A0A918YVA9"/>